<evidence type="ECO:0000256" key="22">
    <source>
        <dbReference type="PIRSR" id="PIRSR000666-2"/>
    </source>
</evidence>
<keyword evidence="10 22" id="KW-0067">ATP-binding</keyword>
<evidence type="ECO:0000313" key="30">
    <source>
        <dbReference type="Proteomes" id="UP000007635"/>
    </source>
</evidence>
<evidence type="ECO:0000256" key="10">
    <source>
        <dbReference type="ARBA" id="ARBA00022840"/>
    </source>
</evidence>
<dbReference type="CDD" id="cd00063">
    <property type="entry name" value="FN3"/>
    <property type="match status" value="2"/>
</dbReference>
<dbReference type="FunFam" id="1.10.150.50:FF:000001">
    <property type="entry name" value="Ephrin type-A receptor 5"/>
    <property type="match status" value="1"/>
</dbReference>
<keyword evidence="12" id="KW-0472">Membrane</keyword>
<evidence type="ECO:0000256" key="12">
    <source>
        <dbReference type="ARBA" id="ARBA00023136"/>
    </source>
</evidence>
<reference evidence="29" key="3">
    <citation type="submission" date="2025-09" db="UniProtKB">
        <authorList>
            <consortium name="Ensembl"/>
        </authorList>
    </citation>
    <scope>IDENTIFICATION</scope>
</reference>
<dbReference type="InterPro" id="IPR017441">
    <property type="entry name" value="Protein_kinase_ATP_BS"/>
</dbReference>
<feature type="domain" description="Protein kinase" evidence="25">
    <location>
        <begin position="591"/>
        <end position="852"/>
    </location>
</feature>
<dbReference type="GeneTree" id="ENSGT00940000154490"/>
<dbReference type="PROSITE" id="PS50011">
    <property type="entry name" value="PROTEIN_KINASE_DOM"/>
    <property type="match status" value="1"/>
</dbReference>
<keyword evidence="14" id="KW-0675">Receptor</keyword>
<dbReference type="FunFam" id="1.10.510.10:FF:000083">
    <property type="entry name" value="Ephrin type-A receptor 3"/>
    <property type="match status" value="1"/>
</dbReference>
<dbReference type="PIRSF" id="PIRSF000666">
    <property type="entry name" value="TyrPK_ephrin_receptor"/>
    <property type="match status" value="1"/>
</dbReference>
<reference evidence="29" key="2">
    <citation type="submission" date="2025-08" db="UniProtKB">
        <authorList>
            <consortium name="Ensembl"/>
        </authorList>
    </citation>
    <scope>IDENTIFICATION</scope>
</reference>
<dbReference type="PROSITE" id="PS50105">
    <property type="entry name" value="SAM_DOMAIN"/>
    <property type="match status" value="1"/>
</dbReference>
<dbReference type="FunFam" id="2.60.40.1770:FF:000001">
    <property type="entry name" value="Ephrin type-A receptor 5"/>
    <property type="match status" value="1"/>
</dbReference>
<dbReference type="Proteomes" id="UP000007635">
    <property type="component" value="Chromosome II"/>
</dbReference>
<dbReference type="Gene3D" id="1.10.510.10">
    <property type="entry name" value="Transferase(Phosphotransferase) domain 1"/>
    <property type="match status" value="1"/>
</dbReference>
<dbReference type="PANTHER" id="PTHR46877:SF10">
    <property type="entry name" value="EPHRIN TYPE-A RECEPTOR 6"/>
    <property type="match status" value="1"/>
</dbReference>
<dbReference type="InterPro" id="IPR000719">
    <property type="entry name" value="Prot_kinase_dom"/>
</dbReference>
<feature type="domain" description="SAM" evidence="26">
    <location>
        <begin position="877"/>
        <end position="937"/>
    </location>
</feature>
<feature type="active site" description="Proton acceptor" evidence="21">
    <location>
        <position position="716"/>
    </location>
</feature>
<comment type="function">
    <text evidence="17">Receptor tyrosine kinase which binds promiscuously GPI-anchored ephrin-A family ligands residing on adjacent cells, leading to contact-dependent bidirectional signaling into neighboring cells. The signaling pathway downstream of the receptor is referred to as forward signaling while the signaling pathway downstream of the ephrin ligand is referred to as reverse signaling.</text>
</comment>
<keyword evidence="9" id="KW-0418">Kinase</keyword>
<keyword evidence="15" id="KW-0325">Glycoprotein</keyword>
<dbReference type="SUPFAM" id="SSF49785">
    <property type="entry name" value="Galactose-binding domain-like"/>
    <property type="match status" value="1"/>
</dbReference>
<keyword evidence="6" id="KW-0732">Signal</keyword>
<keyword evidence="7" id="KW-0677">Repeat</keyword>
<dbReference type="InterPro" id="IPR050449">
    <property type="entry name" value="Ephrin_rcpt_TKs"/>
</dbReference>
<dbReference type="GO" id="GO:0005005">
    <property type="term" value="F:transmembrane-ephrin receptor activity"/>
    <property type="evidence" value="ECO:0007669"/>
    <property type="project" value="TreeGrafter"/>
</dbReference>
<keyword evidence="3" id="KW-0597">Phosphoprotein</keyword>
<keyword evidence="13" id="KW-0829">Tyrosine-protein kinase</keyword>
<comment type="subunit">
    <text evidence="18">Heterotetramer upon binding of the ligand. The heterotetramer is composed of an ephrin dimer and a receptor dimer. Oligomerization is probably required to induce biological responses. Interacts (via SAM domain) with ANKS1A (via SAM domain).</text>
</comment>
<dbReference type="GO" id="GO:0005886">
    <property type="term" value="C:plasma membrane"/>
    <property type="evidence" value="ECO:0007669"/>
    <property type="project" value="InterPro"/>
</dbReference>
<dbReference type="PRINTS" id="PR00109">
    <property type="entry name" value="TYRKINASE"/>
</dbReference>
<dbReference type="SUPFAM" id="SSF49265">
    <property type="entry name" value="Fibronectin type III"/>
    <property type="match status" value="1"/>
</dbReference>
<dbReference type="Ensembl" id="ENSGACT00000074051.1">
    <property type="protein sequence ID" value="ENSGACP00000062534.1"/>
    <property type="gene ID" value="ENSGACG00000015384.2"/>
</dbReference>
<evidence type="ECO:0000259" key="27">
    <source>
        <dbReference type="PROSITE" id="PS50853"/>
    </source>
</evidence>
<dbReference type="InterPro" id="IPR003961">
    <property type="entry name" value="FN3_dom"/>
</dbReference>
<keyword evidence="4" id="KW-0808">Transferase</keyword>
<dbReference type="SUPFAM" id="SSF47769">
    <property type="entry name" value="SAM/Pointed domain"/>
    <property type="match status" value="1"/>
</dbReference>
<evidence type="ECO:0000256" key="14">
    <source>
        <dbReference type="ARBA" id="ARBA00023170"/>
    </source>
</evidence>
<evidence type="ECO:0000256" key="19">
    <source>
        <dbReference type="ARBA" id="ARBA00072208"/>
    </source>
</evidence>
<protein>
    <recommendedName>
        <fullName evidence="19">Ephrin type-A receptor 6</fullName>
        <ecNumber evidence="2">2.7.10.1</ecNumber>
    </recommendedName>
    <alternativeName>
        <fullName evidence="20">EPH homology kinase 2</fullName>
    </alternativeName>
</protein>
<keyword evidence="23" id="KW-1015">Disulfide bond</keyword>
<sequence length="948" mass="106544">MEQTNRGRLADATWDAITEMDEQNRPIHTFQVCHVMEPNQNNWLRSGWIQRQAAQRVYVELRFTLRDCNSIPWVSGTCKETFNLFYLQTEEPLSAVAFQSRIMKVDTIAADESFTQTDLGDRVLRLNTEVREVGPVTRRGFYLAFQDVGACIALVSVKVFYKRCPSTVRNLAVFPDTVPHTDSSSLVEVRGACVENAEERDTPKLYCGADGDWLVPLGRCVCSIGHAEMDGDCRACKPGSFKAYSGNTECSKCPSHSSSHDQAATICHCDKGFYRAIKDSSTVACTRPPSAPRNLVSLINDTALFLQWTPPIDTGGREDITYNVLCQRCDGRDGDSGVTQCEPCEPDLRFIPRPLSLTATSVAILDFATHVNYTFHVEAANGVSGLGVSPRSLANVTVNTNQAGPALVGVVRKDWASQNSIALSWPEAEKLPSEIVDYEVKYFEKEQEQLSYSSTRTKNPSVVVTGLRPSTVYVFHVRVRTAAGYTAYSPNYEFATAAEGNEHEGRRLCLCSHWLCSRKEKALIFCVEIKKLVLCQGYIKARMKSEEKRRTRFRAGHGLYFMFFTYVDPDTYEDPTQAVEEFAKEIDPSYICIERVIGAGEFGEVCSGRLHIPGRMDIAVAIKTLKGGYVEQQRRDFLREASIMGQFDNPNIIRLEGVVTRSRPVMIVVEYMENGALDSFLRARDGQFTVLQLVGMMRGIAVGMTYLSDMGYIHRDLAARNILVDENLVCKVSDFGMSRVLEDDTEAAYTATGGKIPIRWTAPEAIAYGKFSSVSDVWSYGIVMWEVMSYGERPYWEMSNQDVILSIDEGYRLPAPMGCPVTLHQLMLHCWQKESNQRPRFNTVLSFLDKLIINPKVTIDTCRHPPDDMPDYPLFISIGDWLDSIKMSQYKNNFLAAGYTTLDSISTMSLDDIRRIGICLIGHQRRILSSIQSLRLQLHHIQQSGFQV</sequence>
<keyword evidence="8 22" id="KW-0547">Nucleotide-binding</keyword>
<dbReference type="InterPro" id="IPR001660">
    <property type="entry name" value="SAM"/>
</dbReference>
<dbReference type="FunFam" id="2.60.40.10:FF:000059">
    <property type="entry name" value="Ephrin type-A receptor 6"/>
    <property type="match status" value="1"/>
</dbReference>
<dbReference type="SMART" id="SM00454">
    <property type="entry name" value="SAM"/>
    <property type="match status" value="1"/>
</dbReference>
<evidence type="ECO:0000256" key="11">
    <source>
        <dbReference type="ARBA" id="ARBA00022989"/>
    </source>
</evidence>
<dbReference type="GO" id="GO:0005524">
    <property type="term" value="F:ATP binding"/>
    <property type="evidence" value="ECO:0007669"/>
    <property type="project" value="UniProtKB-UniRule"/>
</dbReference>
<evidence type="ECO:0000256" key="21">
    <source>
        <dbReference type="PIRSR" id="PIRSR000666-1"/>
    </source>
</evidence>
<dbReference type="Gene3D" id="1.10.150.50">
    <property type="entry name" value="Transcription Factor, Ets-1"/>
    <property type="match status" value="1"/>
</dbReference>
<dbReference type="Pfam" id="PF14575">
    <property type="entry name" value="EphA2_TM"/>
    <property type="match status" value="1"/>
</dbReference>
<dbReference type="PROSITE" id="PS00790">
    <property type="entry name" value="RECEPTOR_TYR_KIN_V_1"/>
    <property type="match status" value="1"/>
</dbReference>
<evidence type="ECO:0000256" key="6">
    <source>
        <dbReference type="ARBA" id="ARBA00022729"/>
    </source>
</evidence>
<organism evidence="29 30">
    <name type="scientific">Gasterosteus aculeatus aculeatus</name>
    <name type="common">three-spined stickleback</name>
    <dbReference type="NCBI Taxonomy" id="481459"/>
    <lineage>
        <taxon>Eukaryota</taxon>
        <taxon>Metazoa</taxon>
        <taxon>Chordata</taxon>
        <taxon>Craniata</taxon>
        <taxon>Vertebrata</taxon>
        <taxon>Euteleostomi</taxon>
        <taxon>Actinopterygii</taxon>
        <taxon>Neopterygii</taxon>
        <taxon>Teleostei</taxon>
        <taxon>Neoteleostei</taxon>
        <taxon>Acanthomorphata</taxon>
        <taxon>Eupercaria</taxon>
        <taxon>Perciformes</taxon>
        <taxon>Cottioidei</taxon>
        <taxon>Gasterosteales</taxon>
        <taxon>Gasterosteidae</taxon>
        <taxon>Gasterosteus</taxon>
    </lineage>
</organism>
<evidence type="ECO:0000256" key="8">
    <source>
        <dbReference type="ARBA" id="ARBA00022741"/>
    </source>
</evidence>
<proteinExistence type="predicted"/>
<evidence type="ECO:0000256" key="18">
    <source>
        <dbReference type="ARBA" id="ARBA00065191"/>
    </source>
</evidence>
<comment type="subcellular location">
    <subcellularLocation>
        <location evidence="1">Membrane</location>
        <topology evidence="1">Single-pass type I membrane protein</topology>
    </subcellularLocation>
</comment>
<dbReference type="Pfam" id="PF00536">
    <property type="entry name" value="SAM_1"/>
    <property type="match status" value="1"/>
</dbReference>
<dbReference type="PROSITE" id="PS50853">
    <property type="entry name" value="FN3"/>
    <property type="match status" value="2"/>
</dbReference>
<dbReference type="InterPro" id="IPR013783">
    <property type="entry name" value="Ig-like_fold"/>
</dbReference>
<dbReference type="GO" id="GO:0030425">
    <property type="term" value="C:dendrite"/>
    <property type="evidence" value="ECO:0007669"/>
    <property type="project" value="TreeGrafter"/>
</dbReference>
<accession>A0AAQ4RFU6</accession>
<dbReference type="PROSITE" id="PS00107">
    <property type="entry name" value="PROTEIN_KINASE_ATP"/>
    <property type="match status" value="1"/>
</dbReference>
<feature type="domain" description="Fibronectin type-III" evidence="27">
    <location>
        <begin position="288"/>
        <end position="403"/>
    </location>
</feature>
<dbReference type="FunFam" id="2.10.50.10:FF:000001">
    <property type="entry name" value="Ephrin type-A receptor 5"/>
    <property type="match status" value="1"/>
</dbReference>
<dbReference type="InterPro" id="IPR013761">
    <property type="entry name" value="SAM/pointed_sf"/>
</dbReference>
<dbReference type="PROSITE" id="PS00109">
    <property type="entry name" value="PROTEIN_KINASE_TYR"/>
    <property type="match status" value="1"/>
</dbReference>
<dbReference type="SMART" id="SM00060">
    <property type="entry name" value="FN3"/>
    <property type="match status" value="2"/>
</dbReference>
<evidence type="ECO:0000256" key="17">
    <source>
        <dbReference type="ARBA" id="ARBA00058136"/>
    </source>
</evidence>
<dbReference type="PANTHER" id="PTHR46877">
    <property type="entry name" value="EPH RECEPTOR A5"/>
    <property type="match status" value="1"/>
</dbReference>
<dbReference type="SMART" id="SM01411">
    <property type="entry name" value="Ephrin_rec_like"/>
    <property type="match status" value="1"/>
</dbReference>
<keyword evidence="11" id="KW-1133">Transmembrane helix</keyword>
<dbReference type="EC" id="2.7.10.1" evidence="2"/>
<feature type="domain" description="Eph LBD" evidence="28">
    <location>
        <begin position="1"/>
        <end position="169"/>
    </location>
</feature>
<evidence type="ECO:0000259" key="28">
    <source>
        <dbReference type="PROSITE" id="PS51550"/>
    </source>
</evidence>
<dbReference type="InterPro" id="IPR016257">
    <property type="entry name" value="Tyr_kinase_ephrin_rcpt"/>
</dbReference>
<evidence type="ECO:0000256" key="16">
    <source>
        <dbReference type="ARBA" id="ARBA00051243"/>
    </source>
</evidence>
<dbReference type="Gene3D" id="2.60.40.1770">
    <property type="entry name" value="ephrin a2 ectodomain"/>
    <property type="match status" value="1"/>
</dbReference>
<dbReference type="Pfam" id="PF00041">
    <property type="entry name" value="fn3"/>
    <property type="match status" value="2"/>
</dbReference>
<dbReference type="InterPro" id="IPR008979">
    <property type="entry name" value="Galactose-bd-like_sf"/>
</dbReference>
<dbReference type="InterPro" id="IPR008266">
    <property type="entry name" value="Tyr_kinase_AS"/>
</dbReference>
<dbReference type="SUPFAM" id="SSF56112">
    <property type="entry name" value="Protein kinase-like (PK-like)"/>
    <property type="match status" value="1"/>
</dbReference>
<feature type="binding site" evidence="22 24">
    <location>
        <position position="623"/>
    </location>
    <ligand>
        <name>ATP</name>
        <dbReference type="ChEBI" id="CHEBI:30616"/>
    </ligand>
</feature>
<dbReference type="SMART" id="SM00219">
    <property type="entry name" value="TyrKc"/>
    <property type="match status" value="1"/>
</dbReference>
<reference evidence="29 30" key="1">
    <citation type="journal article" date="2021" name="G3 (Bethesda)">
        <title>Improved contiguity of the threespine stickleback genome using long-read sequencing.</title>
        <authorList>
            <person name="Nath S."/>
            <person name="Shaw D.E."/>
            <person name="White M.A."/>
        </authorList>
    </citation>
    <scope>NUCLEOTIDE SEQUENCE [LARGE SCALE GENOMIC DNA]</scope>
    <source>
        <strain evidence="29 30">Lake Benthic</strain>
    </source>
</reference>
<dbReference type="Pfam" id="PF01404">
    <property type="entry name" value="Ephrin_lbd"/>
    <property type="match status" value="1"/>
</dbReference>
<evidence type="ECO:0000259" key="25">
    <source>
        <dbReference type="PROSITE" id="PS50011"/>
    </source>
</evidence>
<dbReference type="Pfam" id="PF25599">
    <property type="entry name" value="Ephrin_CRD"/>
    <property type="match status" value="1"/>
</dbReference>
<evidence type="ECO:0000259" key="26">
    <source>
        <dbReference type="PROSITE" id="PS50105"/>
    </source>
</evidence>
<dbReference type="Gene3D" id="2.10.50.10">
    <property type="entry name" value="Tumor Necrosis Factor Receptor, subunit A, domain 2"/>
    <property type="match status" value="1"/>
</dbReference>
<name>A0AAQ4RFU6_GASAC</name>
<dbReference type="InterPro" id="IPR020635">
    <property type="entry name" value="Tyr_kinase_cat_dom"/>
</dbReference>
<dbReference type="Gene3D" id="3.30.200.20">
    <property type="entry name" value="Phosphorylase Kinase, domain 1"/>
    <property type="match status" value="1"/>
</dbReference>
<dbReference type="InterPro" id="IPR027936">
    <property type="entry name" value="Eph_TM"/>
</dbReference>
<evidence type="ECO:0000256" key="13">
    <source>
        <dbReference type="ARBA" id="ARBA00023137"/>
    </source>
</evidence>
<dbReference type="FunFam" id="2.60.120.260:FF:000001">
    <property type="entry name" value="Ephrin type-A receptor 7"/>
    <property type="match status" value="1"/>
</dbReference>
<evidence type="ECO:0000256" key="23">
    <source>
        <dbReference type="PIRSR" id="PIRSR000666-3"/>
    </source>
</evidence>
<evidence type="ECO:0000256" key="5">
    <source>
        <dbReference type="ARBA" id="ARBA00022692"/>
    </source>
</evidence>
<dbReference type="PROSITE" id="PS51550">
    <property type="entry name" value="EPH_LBD"/>
    <property type="match status" value="1"/>
</dbReference>
<dbReference type="InterPro" id="IPR011009">
    <property type="entry name" value="Kinase-like_dom_sf"/>
</dbReference>
<feature type="disulfide bond" evidence="23">
    <location>
        <begin position="68"/>
        <end position="78"/>
    </location>
</feature>
<dbReference type="AlphaFoldDB" id="A0AAQ4RFU6"/>
<feature type="disulfide bond" evidence="23">
    <location>
        <begin position="33"/>
        <end position="151"/>
    </location>
</feature>
<feature type="domain" description="Fibronectin type-III" evidence="27">
    <location>
        <begin position="404"/>
        <end position="499"/>
    </location>
</feature>
<dbReference type="SMART" id="SM00615">
    <property type="entry name" value="EPH_lbd"/>
    <property type="match status" value="1"/>
</dbReference>
<dbReference type="GO" id="GO:0007411">
    <property type="term" value="P:axon guidance"/>
    <property type="evidence" value="ECO:0007669"/>
    <property type="project" value="TreeGrafter"/>
</dbReference>
<evidence type="ECO:0000256" key="7">
    <source>
        <dbReference type="ARBA" id="ARBA00022737"/>
    </source>
</evidence>
<dbReference type="FunFam" id="3.30.200.20:FF:000001">
    <property type="entry name" value="Ephrin type-A receptor 5"/>
    <property type="match status" value="1"/>
</dbReference>
<dbReference type="Gene3D" id="2.60.40.10">
    <property type="entry name" value="Immunoglobulins"/>
    <property type="match status" value="2"/>
</dbReference>
<keyword evidence="5" id="KW-0812">Transmembrane</keyword>
<feature type="binding site" evidence="22">
    <location>
        <begin position="597"/>
        <end position="605"/>
    </location>
    <ligand>
        <name>ATP</name>
        <dbReference type="ChEBI" id="CHEBI:30616"/>
    </ligand>
</feature>
<dbReference type="InterPro" id="IPR001426">
    <property type="entry name" value="Tyr_kinase_rcpt_V_CS"/>
</dbReference>
<evidence type="ECO:0000256" key="15">
    <source>
        <dbReference type="ARBA" id="ARBA00023180"/>
    </source>
</evidence>
<evidence type="ECO:0000256" key="9">
    <source>
        <dbReference type="ARBA" id="ARBA00022777"/>
    </source>
</evidence>
<evidence type="ECO:0000256" key="2">
    <source>
        <dbReference type="ARBA" id="ARBA00011902"/>
    </source>
</evidence>
<evidence type="ECO:0000256" key="24">
    <source>
        <dbReference type="PROSITE-ProRule" id="PRU10141"/>
    </source>
</evidence>
<evidence type="ECO:0000256" key="3">
    <source>
        <dbReference type="ARBA" id="ARBA00022553"/>
    </source>
</evidence>
<dbReference type="Pfam" id="PF07714">
    <property type="entry name" value="PK_Tyr_Ser-Thr"/>
    <property type="match status" value="1"/>
</dbReference>
<evidence type="ECO:0000256" key="1">
    <source>
        <dbReference type="ARBA" id="ARBA00004479"/>
    </source>
</evidence>
<dbReference type="InterPro" id="IPR001245">
    <property type="entry name" value="Ser-Thr/Tyr_kinase_cat_dom"/>
</dbReference>
<evidence type="ECO:0000313" key="29">
    <source>
        <dbReference type="Ensembl" id="ENSGACP00000062534.1"/>
    </source>
</evidence>
<keyword evidence="30" id="KW-1185">Reference proteome</keyword>
<dbReference type="InterPro" id="IPR036116">
    <property type="entry name" value="FN3_sf"/>
</dbReference>
<comment type="catalytic activity">
    <reaction evidence="16">
        <text>L-tyrosyl-[protein] + ATP = O-phospho-L-tyrosyl-[protein] + ADP + H(+)</text>
        <dbReference type="Rhea" id="RHEA:10596"/>
        <dbReference type="Rhea" id="RHEA-COMP:10136"/>
        <dbReference type="Rhea" id="RHEA-COMP:20101"/>
        <dbReference type="ChEBI" id="CHEBI:15378"/>
        <dbReference type="ChEBI" id="CHEBI:30616"/>
        <dbReference type="ChEBI" id="CHEBI:46858"/>
        <dbReference type="ChEBI" id="CHEBI:61978"/>
        <dbReference type="ChEBI" id="CHEBI:456216"/>
        <dbReference type="EC" id="2.7.10.1"/>
    </reaction>
</comment>
<dbReference type="Gene3D" id="2.60.120.260">
    <property type="entry name" value="Galactose-binding domain-like"/>
    <property type="match status" value="1"/>
</dbReference>
<evidence type="ECO:0000256" key="20">
    <source>
        <dbReference type="ARBA" id="ARBA00077207"/>
    </source>
</evidence>
<evidence type="ECO:0000256" key="4">
    <source>
        <dbReference type="ARBA" id="ARBA00022679"/>
    </source>
</evidence>
<dbReference type="InterPro" id="IPR001090">
    <property type="entry name" value="Ephrin_rcpt_lig-bd_dom"/>
</dbReference>